<evidence type="ECO:0000256" key="10">
    <source>
        <dbReference type="SAM" id="Phobius"/>
    </source>
</evidence>
<evidence type="ECO:0000256" key="1">
    <source>
        <dbReference type="ARBA" id="ARBA00001971"/>
    </source>
</evidence>
<evidence type="ECO:0000256" key="6">
    <source>
        <dbReference type="ARBA" id="ARBA00023004"/>
    </source>
</evidence>
<dbReference type="Proteomes" id="UP000036987">
    <property type="component" value="Unassembled WGS sequence"/>
</dbReference>
<evidence type="ECO:0000256" key="3">
    <source>
        <dbReference type="ARBA" id="ARBA00022617"/>
    </source>
</evidence>
<dbReference type="SUPFAM" id="SSF48264">
    <property type="entry name" value="Cytochrome P450"/>
    <property type="match status" value="1"/>
</dbReference>
<dbReference type="PRINTS" id="PR00385">
    <property type="entry name" value="P450"/>
</dbReference>
<dbReference type="STRING" id="29655.A0A0K9PTB5"/>
<keyword evidence="4 8" id="KW-0479">Metal-binding</keyword>
<dbReference type="PRINTS" id="PR00463">
    <property type="entry name" value="EP450I"/>
</dbReference>
<dbReference type="InterPro" id="IPR017972">
    <property type="entry name" value="Cyt_P450_CS"/>
</dbReference>
<protein>
    <recommendedName>
        <fullName evidence="13">Cytochrome P450 78A7</fullName>
    </recommendedName>
</protein>
<evidence type="ECO:0000256" key="8">
    <source>
        <dbReference type="PIRSR" id="PIRSR602401-1"/>
    </source>
</evidence>
<dbReference type="GO" id="GO:0005506">
    <property type="term" value="F:iron ion binding"/>
    <property type="evidence" value="ECO:0007669"/>
    <property type="project" value="InterPro"/>
</dbReference>
<evidence type="ECO:0000313" key="11">
    <source>
        <dbReference type="EMBL" id="KMZ72288.1"/>
    </source>
</evidence>
<evidence type="ECO:0000256" key="7">
    <source>
        <dbReference type="ARBA" id="ARBA00023033"/>
    </source>
</evidence>
<accession>A0A0K9PTB5</accession>
<keyword evidence="10" id="KW-0812">Transmembrane</keyword>
<dbReference type="OMA" id="NIMEIVF"/>
<keyword evidence="6 8" id="KW-0408">Iron</keyword>
<keyword evidence="7 9" id="KW-0503">Monooxygenase</keyword>
<feature type="transmembrane region" description="Helical" evidence="10">
    <location>
        <begin position="39"/>
        <end position="57"/>
    </location>
</feature>
<dbReference type="GO" id="GO:0004497">
    <property type="term" value="F:monooxygenase activity"/>
    <property type="evidence" value="ECO:0007669"/>
    <property type="project" value="UniProtKB-KW"/>
</dbReference>
<dbReference type="PANTHER" id="PTHR47946:SF6">
    <property type="entry name" value="CYTOCHROME P450 78A7"/>
    <property type="match status" value="1"/>
</dbReference>
<dbReference type="InterPro" id="IPR036396">
    <property type="entry name" value="Cyt_P450_sf"/>
</dbReference>
<keyword evidence="10" id="KW-0472">Membrane</keyword>
<proteinExistence type="inferred from homology"/>
<keyword evidence="3 8" id="KW-0349">Heme</keyword>
<dbReference type="AlphaFoldDB" id="A0A0K9PTB5"/>
<dbReference type="EMBL" id="LFYR01000639">
    <property type="protein sequence ID" value="KMZ72288.1"/>
    <property type="molecule type" value="Genomic_DNA"/>
</dbReference>
<comment type="cofactor">
    <cofactor evidence="1 8">
        <name>heme</name>
        <dbReference type="ChEBI" id="CHEBI:30413"/>
    </cofactor>
</comment>
<dbReference type="Pfam" id="PF00067">
    <property type="entry name" value="p450"/>
    <property type="match status" value="1"/>
</dbReference>
<dbReference type="PROSITE" id="PS00086">
    <property type="entry name" value="CYTOCHROME_P450"/>
    <property type="match status" value="1"/>
</dbReference>
<dbReference type="Gene3D" id="1.10.630.10">
    <property type="entry name" value="Cytochrome P450"/>
    <property type="match status" value="1"/>
</dbReference>
<keyword evidence="5 9" id="KW-0560">Oxidoreductase</keyword>
<dbReference type="InterPro" id="IPR001128">
    <property type="entry name" value="Cyt_P450"/>
</dbReference>
<comment type="similarity">
    <text evidence="2 9">Belongs to the cytochrome P450 family.</text>
</comment>
<keyword evidence="10" id="KW-1133">Transmembrane helix</keyword>
<sequence length="538" mass="59497">MTMSYNTLSFDKESWWVFALPAVLGSSSSSSSISTTYFLLSLFITSVLSLLLTWAFTRAGPAWKHNRTHLGRVPIPGLRGLPILGSLLTLTGKVPHVALACMANAFKAKQLMAFSIGNTPAVVTSDTIIAKEILSSSSFADRPLKRSARELMFGRAIGFAPNGVYWRMLRGISASHLFAPRRIAAHEPSRQEDCRSMLMRIGNEMNLSGSVKLRSHLQATALSNIMGSVFGKRYGNDCSFEITNLREMVKEGFELLGAFNWSDHLPWVAAFYDPNHVGSRCRALVPRVRELVMGIVEEHREKRKIDLDDHGDFVDVLLSLSGEHKLEDHDMVAVLWEMIFRGSDTTALLTEWAIAELILNPEVKSKLQTELDAISVGPITDALVSNLPYLQAVIKETLRMHPPGPLLSWARLSTSDVELSNGMVVPAHTTAMVNMWSITHDPAIWSDPTKFSPDRFLLSERGQEVDVRGSDLRLAPFGAGRRVCPGKNLGLVTVGLWVAMLVKHFDWKQIPSNPVDLTEVLKLSCEMSSPLVAAAVPR</sequence>
<dbReference type="InterPro" id="IPR051996">
    <property type="entry name" value="Cytochrome_P450_78A"/>
</dbReference>
<dbReference type="PANTHER" id="PTHR47946">
    <property type="entry name" value="CYTOCHROME P450 78A7-RELATED"/>
    <property type="match status" value="1"/>
</dbReference>
<name>A0A0K9PTB5_ZOSMR</name>
<evidence type="ECO:0000256" key="5">
    <source>
        <dbReference type="ARBA" id="ARBA00023002"/>
    </source>
</evidence>
<evidence type="ECO:0000256" key="9">
    <source>
        <dbReference type="RuleBase" id="RU000461"/>
    </source>
</evidence>
<dbReference type="GO" id="GO:0048731">
    <property type="term" value="P:system development"/>
    <property type="evidence" value="ECO:0000318"/>
    <property type="project" value="GO_Central"/>
</dbReference>
<dbReference type="OrthoDB" id="740118at2759"/>
<evidence type="ECO:0000256" key="4">
    <source>
        <dbReference type="ARBA" id="ARBA00022723"/>
    </source>
</evidence>
<dbReference type="FunFam" id="1.10.630.10:FF:000016">
    <property type="entry name" value="Cytochrome P450 78A5"/>
    <property type="match status" value="1"/>
</dbReference>
<organism evidence="11 12">
    <name type="scientific">Zostera marina</name>
    <name type="common">Eelgrass</name>
    <dbReference type="NCBI Taxonomy" id="29655"/>
    <lineage>
        <taxon>Eukaryota</taxon>
        <taxon>Viridiplantae</taxon>
        <taxon>Streptophyta</taxon>
        <taxon>Embryophyta</taxon>
        <taxon>Tracheophyta</taxon>
        <taxon>Spermatophyta</taxon>
        <taxon>Magnoliopsida</taxon>
        <taxon>Liliopsida</taxon>
        <taxon>Zosteraceae</taxon>
        <taxon>Zostera</taxon>
    </lineage>
</organism>
<comment type="caution">
    <text evidence="11">The sequence shown here is derived from an EMBL/GenBank/DDBJ whole genome shotgun (WGS) entry which is preliminary data.</text>
</comment>
<gene>
    <name evidence="11" type="ORF">ZOSMA_167G00030</name>
</gene>
<keyword evidence="12" id="KW-1185">Reference proteome</keyword>
<feature type="binding site" description="axial binding residue" evidence="8">
    <location>
        <position position="484"/>
    </location>
    <ligand>
        <name>heme</name>
        <dbReference type="ChEBI" id="CHEBI:30413"/>
    </ligand>
    <ligandPart>
        <name>Fe</name>
        <dbReference type="ChEBI" id="CHEBI:18248"/>
    </ligandPart>
</feature>
<reference evidence="12" key="1">
    <citation type="journal article" date="2016" name="Nature">
        <title>The genome of the seagrass Zostera marina reveals angiosperm adaptation to the sea.</title>
        <authorList>
            <person name="Olsen J.L."/>
            <person name="Rouze P."/>
            <person name="Verhelst B."/>
            <person name="Lin Y.-C."/>
            <person name="Bayer T."/>
            <person name="Collen J."/>
            <person name="Dattolo E."/>
            <person name="De Paoli E."/>
            <person name="Dittami S."/>
            <person name="Maumus F."/>
            <person name="Michel G."/>
            <person name="Kersting A."/>
            <person name="Lauritano C."/>
            <person name="Lohaus R."/>
            <person name="Toepel M."/>
            <person name="Tonon T."/>
            <person name="Vanneste K."/>
            <person name="Amirebrahimi M."/>
            <person name="Brakel J."/>
            <person name="Bostroem C."/>
            <person name="Chovatia M."/>
            <person name="Grimwood J."/>
            <person name="Jenkins J.W."/>
            <person name="Jueterbock A."/>
            <person name="Mraz A."/>
            <person name="Stam W.T."/>
            <person name="Tice H."/>
            <person name="Bornberg-Bauer E."/>
            <person name="Green P.J."/>
            <person name="Pearson G.A."/>
            <person name="Procaccini G."/>
            <person name="Duarte C.M."/>
            <person name="Schmutz J."/>
            <person name="Reusch T.B.H."/>
            <person name="Van de Peer Y."/>
        </authorList>
    </citation>
    <scope>NUCLEOTIDE SEQUENCE [LARGE SCALE GENOMIC DNA]</scope>
    <source>
        <strain evidence="12">cv. Finnish</strain>
    </source>
</reference>
<evidence type="ECO:0000313" key="12">
    <source>
        <dbReference type="Proteomes" id="UP000036987"/>
    </source>
</evidence>
<dbReference type="InterPro" id="IPR002401">
    <property type="entry name" value="Cyt_P450_E_grp-I"/>
</dbReference>
<evidence type="ECO:0000256" key="2">
    <source>
        <dbReference type="ARBA" id="ARBA00010617"/>
    </source>
</evidence>
<evidence type="ECO:0008006" key="13">
    <source>
        <dbReference type="Google" id="ProtNLM"/>
    </source>
</evidence>
<dbReference type="GO" id="GO:0020037">
    <property type="term" value="F:heme binding"/>
    <property type="evidence" value="ECO:0007669"/>
    <property type="project" value="InterPro"/>
</dbReference>
<dbReference type="GO" id="GO:0016705">
    <property type="term" value="F:oxidoreductase activity, acting on paired donors, with incorporation or reduction of molecular oxygen"/>
    <property type="evidence" value="ECO:0007669"/>
    <property type="project" value="InterPro"/>
</dbReference>